<proteinExistence type="predicted"/>
<evidence type="ECO:0000313" key="1">
    <source>
        <dbReference type="EMBL" id="NDV61208.1"/>
    </source>
</evidence>
<dbReference type="InterPro" id="IPR035069">
    <property type="entry name" value="TTHA1013/TTHA0281-like"/>
</dbReference>
<dbReference type="AlphaFoldDB" id="A0A6B2LX95"/>
<keyword evidence="2" id="KW-1185">Reference proteome</keyword>
<dbReference type="Gene3D" id="3.30.160.250">
    <property type="match status" value="1"/>
</dbReference>
<name>A0A6B2LX95_9BACT</name>
<dbReference type="SUPFAM" id="SSF143100">
    <property type="entry name" value="TTHA1013/TTHA0281-like"/>
    <property type="match status" value="1"/>
</dbReference>
<sequence>MKAKFTAIVRREEDQYVAFSPELDIASQGSSQKEAVENLREAVTLFLETASPQEVQGRLSEESWITQFEADYAPA</sequence>
<reference evidence="1 2" key="1">
    <citation type="submission" date="2020-02" db="EMBL/GenBank/DDBJ databases">
        <title>Albibacoteraceae fam. nov., the first described family within the subdivision 4 Verrucomicrobia.</title>
        <authorList>
            <person name="Xi F."/>
        </authorList>
    </citation>
    <scope>NUCLEOTIDE SEQUENCE [LARGE SCALE GENOMIC DNA]</scope>
    <source>
        <strain evidence="1 2">CK1056</strain>
    </source>
</reference>
<organism evidence="1 2">
    <name type="scientific">Oceanipulchritudo coccoides</name>
    <dbReference type="NCBI Taxonomy" id="2706888"/>
    <lineage>
        <taxon>Bacteria</taxon>
        <taxon>Pseudomonadati</taxon>
        <taxon>Verrucomicrobiota</taxon>
        <taxon>Opitutia</taxon>
        <taxon>Puniceicoccales</taxon>
        <taxon>Oceanipulchritudinaceae</taxon>
        <taxon>Oceanipulchritudo</taxon>
    </lineage>
</organism>
<dbReference type="Proteomes" id="UP000478417">
    <property type="component" value="Unassembled WGS sequence"/>
</dbReference>
<dbReference type="RefSeq" id="WP_163961937.1">
    <property type="nucleotide sequence ID" value="NZ_JAAGNX010000001.1"/>
</dbReference>
<gene>
    <name evidence="1" type="ORF">G0Q06_01950</name>
</gene>
<comment type="caution">
    <text evidence="1">The sequence shown here is derived from an EMBL/GenBank/DDBJ whole genome shotgun (WGS) entry which is preliminary data.</text>
</comment>
<dbReference type="InterPro" id="IPR051404">
    <property type="entry name" value="TA_system_antitoxin"/>
</dbReference>
<protein>
    <submittedName>
        <fullName evidence="1">Type II toxin-antitoxin system HicB family antitoxin</fullName>
    </submittedName>
</protein>
<evidence type="ECO:0000313" key="2">
    <source>
        <dbReference type="Proteomes" id="UP000478417"/>
    </source>
</evidence>
<accession>A0A6B2LX95</accession>
<dbReference type="EMBL" id="JAAGNX010000001">
    <property type="protein sequence ID" value="NDV61208.1"/>
    <property type="molecule type" value="Genomic_DNA"/>
</dbReference>
<dbReference type="PANTHER" id="PTHR34504">
    <property type="entry name" value="ANTITOXIN HICB"/>
    <property type="match status" value="1"/>
</dbReference>
<dbReference type="PANTHER" id="PTHR34504:SF2">
    <property type="entry name" value="UPF0150 PROTEIN SSL0259"/>
    <property type="match status" value="1"/>
</dbReference>